<dbReference type="InterPro" id="IPR027417">
    <property type="entry name" value="P-loop_NTPase"/>
</dbReference>
<reference evidence="11" key="1">
    <citation type="journal article" date="2019" name="PLoS Negl. Trop. Dis.">
        <title>Revisiting the worldwide diversity of Leptospira species in the environment.</title>
        <authorList>
            <person name="Vincent A.T."/>
            <person name="Schiettekatte O."/>
            <person name="Bourhy P."/>
            <person name="Veyrier F.J."/>
            <person name="Picardeau M."/>
        </authorList>
    </citation>
    <scope>NUCLEOTIDE SEQUENCE [LARGE SCALE GENOMIC DNA]</scope>
    <source>
        <strain evidence="11">SSS9</strain>
    </source>
</reference>
<dbReference type="Proteomes" id="UP000297453">
    <property type="component" value="Unassembled WGS sequence"/>
</dbReference>
<organism evidence="11 12">
    <name type="scientific">Leptospira semungkisensis</name>
    <dbReference type="NCBI Taxonomy" id="2484985"/>
    <lineage>
        <taxon>Bacteria</taxon>
        <taxon>Pseudomonadati</taxon>
        <taxon>Spirochaetota</taxon>
        <taxon>Spirochaetia</taxon>
        <taxon>Leptospirales</taxon>
        <taxon>Leptospiraceae</taxon>
        <taxon>Leptospira</taxon>
    </lineage>
</organism>
<evidence type="ECO:0000256" key="10">
    <source>
        <dbReference type="SAM" id="MobiDB-lite"/>
    </source>
</evidence>
<proteinExistence type="inferred from homology"/>
<dbReference type="SUPFAM" id="SSF52540">
    <property type="entry name" value="P-loop containing nucleoside triphosphate hydrolases"/>
    <property type="match status" value="1"/>
</dbReference>
<protein>
    <recommendedName>
        <fullName evidence="3">corrinoid adenosyltransferase</fullName>
        <ecNumber evidence="3">2.5.1.17</ecNumber>
    </recommendedName>
    <alternativeName>
        <fullName evidence="5">Cob(II)alamin adenosyltransferase</fullName>
    </alternativeName>
    <alternativeName>
        <fullName evidence="7">Cob(II)yrinic acid a,c-diamide adenosyltransferase</fullName>
    </alternativeName>
    <alternativeName>
        <fullName evidence="6">Cobinamide/cobalamin adenosyltransferase</fullName>
    </alternativeName>
</protein>
<evidence type="ECO:0000313" key="12">
    <source>
        <dbReference type="Proteomes" id="UP000297453"/>
    </source>
</evidence>
<evidence type="ECO:0000256" key="8">
    <source>
        <dbReference type="ARBA" id="ARBA00048555"/>
    </source>
</evidence>
<dbReference type="GO" id="GO:0009236">
    <property type="term" value="P:cobalamin biosynthetic process"/>
    <property type="evidence" value="ECO:0007669"/>
    <property type="project" value="InterPro"/>
</dbReference>
<dbReference type="NCBIfam" id="TIGR00708">
    <property type="entry name" value="cobA"/>
    <property type="match status" value="1"/>
</dbReference>
<dbReference type="CDD" id="cd00561">
    <property type="entry name" value="CobA_ACA"/>
    <property type="match status" value="1"/>
</dbReference>
<evidence type="ECO:0000256" key="4">
    <source>
        <dbReference type="ARBA" id="ARBA00024929"/>
    </source>
</evidence>
<comment type="function">
    <text evidence="4">Required for both de novo synthesis of the corrin ring for the assimilation of exogenous corrinoids. Participates in the adenosylation of a variety of incomplete and complete corrinoids.</text>
</comment>
<dbReference type="PANTHER" id="PTHR46638:SF1">
    <property type="entry name" value="CORRINOID ADENOSYLTRANSFERASE"/>
    <property type="match status" value="1"/>
</dbReference>
<dbReference type="GO" id="GO:0008817">
    <property type="term" value="F:corrinoid adenosyltransferase activity"/>
    <property type="evidence" value="ECO:0007669"/>
    <property type="project" value="UniProtKB-EC"/>
</dbReference>
<dbReference type="AlphaFoldDB" id="A0A4R9FM33"/>
<evidence type="ECO:0000256" key="3">
    <source>
        <dbReference type="ARBA" id="ARBA00012454"/>
    </source>
</evidence>
<dbReference type="NCBIfam" id="NF004637">
    <property type="entry name" value="PRK05986.1"/>
    <property type="match status" value="1"/>
</dbReference>
<evidence type="ECO:0000256" key="6">
    <source>
        <dbReference type="ARBA" id="ARBA00033334"/>
    </source>
</evidence>
<dbReference type="OrthoDB" id="9810309at2"/>
<name>A0A4R9FM33_9LEPT</name>
<dbReference type="InterPro" id="IPR003724">
    <property type="entry name" value="CblAdoTrfase_CobA"/>
</dbReference>
<evidence type="ECO:0000256" key="5">
    <source>
        <dbReference type="ARBA" id="ARBA00031529"/>
    </source>
</evidence>
<comment type="caution">
    <text evidence="11">The sequence shown here is derived from an EMBL/GenBank/DDBJ whole genome shotgun (WGS) entry which is preliminary data.</text>
</comment>
<evidence type="ECO:0000256" key="7">
    <source>
        <dbReference type="ARBA" id="ARBA00033354"/>
    </source>
</evidence>
<comment type="catalytic activity">
    <reaction evidence="8">
        <text>2 cob(II)yrinate a,c diamide + reduced [electron-transfer flavoprotein] + 2 ATP = 2 adenosylcob(III)yrinate a,c-diamide + 2 triphosphate + oxidized [electron-transfer flavoprotein] + 3 H(+)</text>
        <dbReference type="Rhea" id="RHEA:11528"/>
        <dbReference type="Rhea" id="RHEA-COMP:10685"/>
        <dbReference type="Rhea" id="RHEA-COMP:10686"/>
        <dbReference type="ChEBI" id="CHEBI:15378"/>
        <dbReference type="ChEBI" id="CHEBI:18036"/>
        <dbReference type="ChEBI" id="CHEBI:30616"/>
        <dbReference type="ChEBI" id="CHEBI:57692"/>
        <dbReference type="ChEBI" id="CHEBI:58307"/>
        <dbReference type="ChEBI" id="CHEBI:58503"/>
        <dbReference type="ChEBI" id="CHEBI:58537"/>
        <dbReference type="EC" id="2.5.1.17"/>
    </reaction>
</comment>
<dbReference type="Pfam" id="PF02572">
    <property type="entry name" value="CobA_CobO_BtuR"/>
    <property type="match status" value="1"/>
</dbReference>
<dbReference type="PIRSF" id="PIRSF015617">
    <property type="entry name" value="Adensltrnsf_CobA"/>
    <property type="match status" value="1"/>
</dbReference>
<comment type="catalytic activity">
    <reaction evidence="9">
        <text>2 cob(II)alamin + reduced [electron-transfer flavoprotein] + 2 ATP = 2 adenosylcob(III)alamin + 2 triphosphate + oxidized [electron-transfer flavoprotein] + 3 H(+)</text>
        <dbReference type="Rhea" id="RHEA:28671"/>
        <dbReference type="Rhea" id="RHEA-COMP:10685"/>
        <dbReference type="Rhea" id="RHEA-COMP:10686"/>
        <dbReference type="ChEBI" id="CHEBI:15378"/>
        <dbReference type="ChEBI" id="CHEBI:16304"/>
        <dbReference type="ChEBI" id="CHEBI:18036"/>
        <dbReference type="ChEBI" id="CHEBI:18408"/>
        <dbReference type="ChEBI" id="CHEBI:30616"/>
        <dbReference type="ChEBI" id="CHEBI:57692"/>
        <dbReference type="ChEBI" id="CHEBI:58307"/>
        <dbReference type="EC" id="2.5.1.17"/>
    </reaction>
</comment>
<dbReference type="GO" id="GO:0005524">
    <property type="term" value="F:ATP binding"/>
    <property type="evidence" value="ECO:0007669"/>
    <property type="project" value="InterPro"/>
</dbReference>
<dbReference type="EMBL" id="RQEP01000019">
    <property type="protein sequence ID" value="TGJ99480.1"/>
    <property type="molecule type" value="Genomic_DNA"/>
</dbReference>
<keyword evidence="11" id="KW-0808">Transferase</keyword>
<dbReference type="PANTHER" id="PTHR46638">
    <property type="entry name" value="CORRINOID ADENOSYLTRANSFERASE"/>
    <property type="match status" value="1"/>
</dbReference>
<feature type="compositionally biased region" description="Basic and acidic residues" evidence="10">
    <location>
        <begin position="10"/>
        <end position="23"/>
    </location>
</feature>
<evidence type="ECO:0000256" key="2">
    <source>
        <dbReference type="ARBA" id="ARBA00007487"/>
    </source>
</evidence>
<dbReference type="Gene3D" id="3.40.50.300">
    <property type="entry name" value="P-loop containing nucleotide triphosphate hydrolases"/>
    <property type="match status" value="1"/>
</dbReference>
<evidence type="ECO:0000313" key="11">
    <source>
        <dbReference type="EMBL" id="TGJ99480.1"/>
    </source>
</evidence>
<accession>A0A4R9FM33</accession>
<sequence length="195" mass="21930">MPPTSLINSERQRKDKPRMESSKTKKGLVIVHTGPGKGKTTAALGILFRALGRGIKCGVVQFLKGKWETGERKFAKTIPDLDFHVMGLGFTWESDDLDRDKEAAKSAWQKSSEMILSGNYKIIILDEITYAFHYGWLNVEEIVDVLQKRPEDVHVIITGRNCPTSITDHADLVSFIESRKHPHEKGIPAQIGIDY</sequence>
<feature type="region of interest" description="Disordered" evidence="10">
    <location>
        <begin position="1"/>
        <end position="26"/>
    </location>
</feature>
<comment type="similarity">
    <text evidence="2">Belongs to the Cob(I)alamin adenosyltransferase family.</text>
</comment>
<evidence type="ECO:0000256" key="9">
    <source>
        <dbReference type="ARBA" id="ARBA00048692"/>
    </source>
</evidence>
<gene>
    <name evidence="11" type="primary">cobO</name>
    <name evidence="11" type="ORF">EHO59_16620</name>
</gene>
<evidence type="ECO:0000256" key="1">
    <source>
        <dbReference type="ARBA" id="ARBA00005121"/>
    </source>
</evidence>
<comment type="pathway">
    <text evidence="1">Cofactor biosynthesis; adenosylcobalamin biosynthesis; adenosylcobalamin from cob(II)yrinate a,c-diamide: step 2/7.</text>
</comment>
<keyword evidence="12" id="KW-1185">Reference proteome</keyword>
<dbReference type="EC" id="2.5.1.17" evidence="3"/>